<keyword evidence="1" id="KW-0175">Coiled coil</keyword>
<sequence>MYAMNYAGQVLHNPRTDTQILSAELKEESGQSPTLTFKIAPTHPLWSAFGHDAVMAIEREVELKEVESGEVLFRGRVRSVSMPMDGAKKIVCEGSLAYLNDTTVRPYKTYDTTEIDCPINAPAEADKLFLWFIDQHNTHVANRCKRFRVGINAGINYGRLSRGTGSRPTTIKEMRDKLTKLCGGYFRVRYDDYGSLVDWLPSRGAAESTQAVELGQNLLDLSTGTDGKDLFTAIVPVGKAGEGEHEHDVTIDDGEQDGVYVAVSPDYYILGDAIVDKAKAERYGVIEKTIQYHDISDKKQLAEKAMAELAAARFDDAIEVSAFDLHYADKSIRPINFLERVSVKSKPHELSRMMLCVGRTIDICDPTHSKYKFGAIASTLTKEGTTAQDDADAQQRRVTALSASTRTIAEDAKKTTIKVAEVDDRAVKATTTAEEAKKTVVKVEEQVTTAAKKADAAASKVEEVSTKAEKAAQAVTTVVSDVAAAKAAATEAKKTADAAGQEAHDAKTQAKTAATQAAAVDGKATEAKQMASAAGTVATQAEETATAAKQAVDKLSNAFSTDAEGAHVGSKAAAHTTIDAQGLHVMSGAKEIATIAQNTVALAKGATEAEISMVDSAFNLNVKRENNPDIGVIQDAVFTGESFSFNPHYSYTTMSSVLKFAAIESEINRGIEVFIKPQGYEVAYIANENVLSSATGTHKHLINLLTVTPWVTMRVTDGSNVIPKAYVKWRIYGGFLLLDVYVPAGYSGVHTVEKLPEKWRPADSNYVVLATQQAEGTAGVWVDGVGGSYGDIWIYNSARGYCSGLAFVMPKAFA</sequence>
<reference evidence="3 4" key="1">
    <citation type="journal article" date="2015" name="Genome Announc.">
        <title>Expanding the biotechnology potential of lactobacilli through comparative genomics of 213 strains and associated genera.</title>
        <authorList>
            <person name="Sun Z."/>
            <person name="Harris H.M."/>
            <person name="McCann A."/>
            <person name="Guo C."/>
            <person name="Argimon S."/>
            <person name="Zhang W."/>
            <person name="Yang X."/>
            <person name="Jeffery I.B."/>
            <person name="Cooney J.C."/>
            <person name="Kagawa T.F."/>
            <person name="Liu W."/>
            <person name="Song Y."/>
            <person name="Salvetti E."/>
            <person name="Wrobel A."/>
            <person name="Rasinkangas P."/>
            <person name="Parkhill J."/>
            <person name="Rea M.C."/>
            <person name="O'Sullivan O."/>
            <person name="Ritari J."/>
            <person name="Douillard F.P."/>
            <person name="Paul Ross R."/>
            <person name="Yang R."/>
            <person name="Briner A.E."/>
            <person name="Felis G.E."/>
            <person name="de Vos W.M."/>
            <person name="Barrangou R."/>
            <person name="Klaenhammer T.R."/>
            <person name="Caufield P.W."/>
            <person name="Cui Y."/>
            <person name="Zhang H."/>
            <person name="O'Toole P.W."/>
        </authorList>
    </citation>
    <scope>NUCLEOTIDE SEQUENCE [LARGE SCALE GENOMIC DNA]</scope>
    <source>
        <strain evidence="3 4">DSM 7090</strain>
    </source>
</reference>
<accession>A0ABR5PYI7</accession>
<dbReference type="Pfam" id="PF06605">
    <property type="entry name" value="Prophage_tail"/>
    <property type="match status" value="1"/>
</dbReference>
<evidence type="ECO:0000256" key="1">
    <source>
        <dbReference type="SAM" id="Coils"/>
    </source>
</evidence>
<dbReference type="InterPro" id="IPR010572">
    <property type="entry name" value="Tail_dom"/>
</dbReference>
<evidence type="ECO:0000259" key="2">
    <source>
        <dbReference type="Pfam" id="PF06605"/>
    </source>
</evidence>
<name>A0ABR5PYI7_9ACTN</name>
<dbReference type="EMBL" id="JQCP01000004">
    <property type="protein sequence ID" value="KRO01526.1"/>
    <property type="molecule type" value="Genomic_DNA"/>
</dbReference>
<protein>
    <recommendedName>
        <fullName evidence="2">Tail spike domain-containing protein</fullName>
    </recommendedName>
</protein>
<organism evidence="3 4">
    <name type="scientific">Lancefieldella rimae</name>
    <dbReference type="NCBI Taxonomy" id="1383"/>
    <lineage>
        <taxon>Bacteria</taxon>
        <taxon>Bacillati</taxon>
        <taxon>Actinomycetota</taxon>
        <taxon>Coriobacteriia</taxon>
        <taxon>Coriobacteriales</taxon>
        <taxon>Atopobiaceae</taxon>
        <taxon>Lancefieldella</taxon>
    </lineage>
</organism>
<feature type="coiled-coil region" evidence="1">
    <location>
        <begin position="426"/>
        <end position="453"/>
    </location>
</feature>
<gene>
    <name evidence="3" type="ORF">IV60_GL001397</name>
</gene>
<evidence type="ECO:0000313" key="4">
    <source>
        <dbReference type="Proteomes" id="UP000051927"/>
    </source>
</evidence>
<proteinExistence type="predicted"/>
<dbReference type="RefSeq" id="WP_003149910.1">
    <property type="nucleotide sequence ID" value="NZ_JQCP01000004.1"/>
</dbReference>
<feature type="domain" description="Tail spike" evidence="2">
    <location>
        <begin position="176"/>
        <end position="381"/>
    </location>
</feature>
<comment type="caution">
    <text evidence="3">The sequence shown here is derived from an EMBL/GenBank/DDBJ whole genome shotgun (WGS) entry which is preliminary data.</text>
</comment>
<evidence type="ECO:0000313" key="3">
    <source>
        <dbReference type="EMBL" id="KRO01526.1"/>
    </source>
</evidence>
<keyword evidence="4" id="KW-1185">Reference proteome</keyword>
<dbReference type="Proteomes" id="UP000051927">
    <property type="component" value="Unassembled WGS sequence"/>
</dbReference>